<evidence type="ECO:0000313" key="4">
    <source>
        <dbReference type="Proteomes" id="UP000260943"/>
    </source>
</evidence>
<dbReference type="PANTHER" id="PTHR33219:SF14">
    <property type="entry name" value="PROTEIN COFACTOR ASSEMBLY OF COMPLEX C SUBUNIT B CCB3, CHLOROPLASTIC-RELATED"/>
    <property type="match status" value="1"/>
</dbReference>
<reference evidence="3 4" key="1">
    <citation type="submission" date="2018-08" db="EMBL/GenBank/DDBJ databases">
        <title>A genome reference for cultivated species of the human gut microbiota.</title>
        <authorList>
            <person name="Zou Y."/>
            <person name="Xue W."/>
            <person name="Luo G."/>
        </authorList>
    </citation>
    <scope>NUCLEOTIDE SEQUENCE [LARGE SCALE GENOMIC DNA]</scope>
    <source>
        <strain evidence="3 4">TF08-14</strain>
    </source>
</reference>
<dbReference type="EMBL" id="QSRJ01000004">
    <property type="protein sequence ID" value="RGL10665.1"/>
    <property type="molecule type" value="Genomic_DNA"/>
</dbReference>
<dbReference type="PANTHER" id="PTHR33219">
    <property type="entry name" value="YLMG HOMOLOG PROTEIN 2, CHLOROPLASTIC"/>
    <property type="match status" value="1"/>
</dbReference>
<dbReference type="AlphaFoldDB" id="A0A3E4QTX7"/>
<feature type="transmembrane region" description="Helical" evidence="2">
    <location>
        <begin position="36"/>
        <end position="56"/>
    </location>
</feature>
<comment type="similarity">
    <text evidence="1">Belongs to the YggT family.</text>
</comment>
<gene>
    <name evidence="3" type="ORF">DXC81_04100</name>
</gene>
<dbReference type="RefSeq" id="WP_009140613.1">
    <property type="nucleotide sequence ID" value="NZ_CABKQG010000001.1"/>
</dbReference>
<protein>
    <submittedName>
        <fullName evidence="3">YggT family protein</fullName>
    </submittedName>
</protein>
<dbReference type="InterPro" id="IPR003425">
    <property type="entry name" value="CCB3/YggT"/>
</dbReference>
<proteinExistence type="inferred from homology"/>
<dbReference type="GO" id="GO:0016020">
    <property type="term" value="C:membrane"/>
    <property type="evidence" value="ECO:0007669"/>
    <property type="project" value="InterPro"/>
</dbReference>
<dbReference type="Proteomes" id="UP000260943">
    <property type="component" value="Unassembled WGS sequence"/>
</dbReference>
<evidence type="ECO:0000256" key="2">
    <source>
        <dbReference type="SAM" id="Phobius"/>
    </source>
</evidence>
<organism evidence="3 4">
    <name type="scientific">Collinsella tanakaei</name>
    <dbReference type="NCBI Taxonomy" id="626935"/>
    <lineage>
        <taxon>Bacteria</taxon>
        <taxon>Bacillati</taxon>
        <taxon>Actinomycetota</taxon>
        <taxon>Coriobacteriia</taxon>
        <taxon>Coriobacteriales</taxon>
        <taxon>Coriobacteriaceae</taxon>
        <taxon>Collinsella</taxon>
    </lineage>
</organism>
<keyword evidence="2" id="KW-1133">Transmembrane helix</keyword>
<sequence length="92" mass="10285">MTPYTLVQIIDSLINFYNILIIVYCLLTWIPMNPNGLLADIGAVLDGIVGPYLNFFRRIMPPMGGIDFSPVIAVLALTFIERLLVYLIGIIL</sequence>
<feature type="transmembrane region" description="Helical" evidence="2">
    <location>
        <begin position="12"/>
        <end position="30"/>
    </location>
</feature>
<comment type="caution">
    <text evidence="3">The sequence shown here is derived from an EMBL/GenBank/DDBJ whole genome shotgun (WGS) entry which is preliminary data.</text>
</comment>
<feature type="transmembrane region" description="Helical" evidence="2">
    <location>
        <begin position="68"/>
        <end position="91"/>
    </location>
</feature>
<dbReference type="GeneID" id="62758347"/>
<keyword evidence="2" id="KW-0812">Transmembrane</keyword>
<evidence type="ECO:0000256" key="1">
    <source>
        <dbReference type="ARBA" id="ARBA00010894"/>
    </source>
</evidence>
<dbReference type="Pfam" id="PF02325">
    <property type="entry name" value="CCB3_YggT"/>
    <property type="match status" value="1"/>
</dbReference>
<accession>A0A3E4QTX7</accession>
<name>A0A3E4QTX7_9ACTN</name>
<keyword evidence="2" id="KW-0472">Membrane</keyword>
<evidence type="ECO:0000313" key="3">
    <source>
        <dbReference type="EMBL" id="RGL10665.1"/>
    </source>
</evidence>